<reference evidence="2 3" key="1">
    <citation type="journal article" date="2020" name="Mol. Plant">
        <title>The Chromosome-Based Rubber Tree Genome Provides New Insights into Spurge Genome Evolution and Rubber Biosynthesis.</title>
        <authorList>
            <person name="Liu J."/>
            <person name="Shi C."/>
            <person name="Shi C.C."/>
            <person name="Li W."/>
            <person name="Zhang Q.J."/>
            <person name="Zhang Y."/>
            <person name="Li K."/>
            <person name="Lu H.F."/>
            <person name="Shi C."/>
            <person name="Zhu S.T."/>
            <person name="Xiao Z.Y."/>
            <person name="Nan H."/>
            <person name="Yue Y."/>
            <person name="Zhu X.G."/>
            <person name="Wu Y."/>
            <person name="Hong X.N."/>
            <person name="Fan G.Y."/>
            <person name="Tong Y."/>
            <person name="Zhang D."/>
            <person name="Mao C.L."/>
            <person name="Liu Y.L."/>
            <person name="Hao S.J."/>
            <person name="Liu W.Q."/>
            <person name="Lv M.Q."/>
            <person name="Zhang H.B."/>
            <person name="Liu Y."/>
            <person name="Hu-Tang G.R."/>
            <person name="Wang J.P."/>
            <person name="Wang J.H."/>
            <person name="Sun Y.H."/>
            <person name="Ni S.B."/>
            <person name="Chen W.B."/>
            <person name="Zhang X.C."/>
            <person name="Jiao Y.N."/>
            <person name="Eichler E.E."/>
            <person name="Li G.H."/>
            <person name="Liu X."/>
            <person name="Gao L.Z."/>
        </authorList>
    </citation>
    <scope>NUCLEOTIDE SEQUENCE [LARGE SCALE GENOMIC DNA]</scope>
    <source>
        <strain evidence="3">cv. GT1</strain>
        <tissue evidence="2">Leaf</tissue>
    </source>
</reference>
<dbReference type="Gene3D" id="3.30.200.20">
    <property type="entry name" value="Phosphorylase Kinase, domain 1"/>
    <property type="match status" value="1"/>
</dbReference>
<accession>A0A6A6M8Y0</accession>
<dbReference type="PANTHER" id="PTHR47987">
    <property type="entry name" value="OS08G0249100 PROTEIN"/>
    <property type="match status" value="1"/>
</dbReference>
<dbReference type="InterPro" id="IPR046958">
    <property type="entry name" value="RBK1/2/STUNTED"/>
</dbReference>
<dbReference type="PANTHER" id="PTHR47987:SF11">
    <property type="entry name" value="RECEPTOR-LIKE CYTOSOLIC SERINE_THREONINE-PROTEIN KINASE RBK1 ISOFORM X1"/>
    <property type="match status" value="1"/>
</dbReference>
<dbReference type="SUPFAM" id="SSF56112">
    <property type="entry name" value="Protein kinase-like (PK-like)"/>
    <property type="match status" value="1"/>
</dbReference>
<dbReference type="GO" id="GO:0005524">
    <property type="term" value="F:ATP binding"/>
    <property type="evidence" value="ECO:0007669"/>
    <property type="project" value="InterPro"/>
</dbReference>
<evidence type="ECO:0000313" key="2">
    <source>
        <dbReference type="EMBL" id="KAF2310142.1"/>
    </source>
</evidence>
<dbReference type="AlphaFoldDB" id="A0A6A6M8Y0"/>
<dbReference type="PROSITE" id="PS50011">
    <property type="entry name" value="PROTEIN_KINASE_DOM"/>
    <property type="match status" value="1"/>
</dbReference>
<dbReference type="Pfam" id="PF00069">
    <property type="entry name" value="Pkinase"/>
    <property type="match status" value="1"/>
</dbReference>
<dbReference type="InterPro" id="IPR000719">
    <property type="entry name" value="Prot_kinase_dom"/>
</dbReference>
<evidence type="ECO:0000313" key="3">
    <source>
        <dbReference type="Proteomes" id="UP000467840"/>
    </source>
</evidence>
<dbReference type="EMBL" id="JAAGAX010000006">
    <property type="protein sequence ID" value="KAF2310142.1"/>
    <property type="molecule type" value="Genomic_DNA"/>
</dbReference>
<name>A0A6A6M8Y0_HEVBR</name>
<feature type="domain" description="Protein kinase" evidence="1">
    <location>
        <begin position="93"/>
        <end position="361"/>
    </location>
</feature>
<proteinExistence type="predicted"/>
<dbReference type="FunFam" id="3.30.200.20:FF:000268">
    <property type="entry name" value="probable receptor-like serine/threonine-protein kinase At5g57670"/>
    <property type="match status" value="1"/>
</dbReference>
<comment type="caution">
    <text evidence="2">The sequence shown here is derived from an EMBL/GenBank/DDBJ whole genome shotgun (WGS) entry which is preliminary data.</text>
</comment>
<protein>
    <recommendedName>
        <fullName evidence="1">Protein kinase domain-containing protein</fullName>
    </recommendedName>
</protein>
<evidence type="ECO:0000259" key="1">
    <source>
        <dbReference type="PROSITE" id="PS50011"/>
    </source>
</evidence>
<dbReference type="SMART" id="SM00220">
    <property type="entry name" value="S_TKc"/>
    <property type="match status" value="1"/>
</dbReference>
<organism evidence="2 3">
    <name type="scientific">Hevea brasiliensis</name>
    <name type="common">Para rubber tree</name>
    <name type="synonym">Siphonia brasiliensis</name>
    <dbReference type="NCBI Taxonomy" id="3981"/>
    <lineage>
        <taxon>Eukaryota</taxon>
        <taxon>Viridiplantae</taxon>
        <taxon>Streptophyta</taxon>
        <taxon>Embryophyta</taxon>
        <taxon>Tracheophyta</taxon>
        <taxon>Spermatophyta</taxon>
        <taxon>Magnoliopsida</taxon>
        <taxon>eudicotyledons</taxon>
        <taxon>Gunneridae</taxon>
        <taxon>Pentapetalae</taxon>
        <taxon>rosids</taxon>
        <taxon>fabids</taxon>
        <taxon>Malpighiales</taxon>
        <taxon>Euphorbiaceae</taxon>
        <taxon>Crotonoideae</taxon>
        <taxon>Micrandreae</taxon>
        <taxon>Hevea</taxon>
    </lineage>
</organism>
<sequence length="421" mass="47426">MSLIEWVMNLPTRSSEMIMENQSDSDSVAANISLDGKTEDSIVDNEGTRVQVVRSSENKSIDGCSNREDEESSLMQEISSSSFSVFTKDSTQFTLENLIGEGGCSNVYKGSLRRGKLVAVKVLKKYKEAWNDFSLEIDIISSLKHKHIAHLIGVCTEDNHLILVYDFLSKGSLEERLKGHNESILPWKVRFKVAIAVAEALNYLHNGCSHSVIHRDVKSSNILFSDEFQPQLSDFGLATWGPEDAAYMISSDIVGTFGYIAPEYFMHGMISDKIDMYSFGIVLLELLTGKKPISTKGNAFTKNGNLEGLVDPMLDGEFDIVQMQRMVLAATLCIKQSPRLRPKAGQILNLLRVEKDGREWMNCYVKDLQESSYEEMDDLLPELNHKPWLDSSFLVLDDDASSKAEQRHHCRLKDHLKKLQD</sequence>
<dbReference type="Gene3D" id="1.10.510.10">
    <property type="entry name" value="Transferase(Phosphotransferase) domain 1"/>
    <property type="match status" value="1"/>
</dbReference>
<gene>
    <name evidence="2" type="ORF">GH714_006721</name>
</gene>
<dbReference type="GO" id="GO:0004672">
    <property type="term" value="F:protein kinase activity"/>
    <property type="evidence" value="ECO:0007669"/>
    <property type="project" value="InterPro"/>
</dbReference>
<dbReference type="InterPro" id="IPR011009">
    <property type="entry name" value="Kinase-like_dom_sf"/>
</dbReference>
<dbReference type="PROSITE" id="PS00108">
    <property type="entry name" value="PROTEIN_KINASE_ST"/>
    <property type="match status" value="1"/>
</dbReference>
<dbReference type="Proteomes" id="UP000467840">
    <property type="component" value="Chromosome 14"/>
</dbReference>
<keyword evidence="3" id="KW-1185">Reference proteome</keyword>
<dbReference type="InterPro" id="IPR008271">
    <property type="entry name" value="Ser/Thr_kinase_AS"/>
</dbReference>